<accession>A0A7S3QRH0</accession>
<feature type="region of interest" description="Disordered" evidence="1">
    <location>
        <begin position="163"/>
        <end position="214"/>
    </location>
</feature>
<organism evidence="2">
    <name type="scientific">Dunaliella tertiolecta</name>
    <name type="common">Green alga</name>
    <dbReference type="NCBI Taxonomy" id="3047"/>
    <lineage>
        <taxon>Eukaryota</taxon>
        <taxon>Viridiplantae</taxon>
        <taxon>Chlorophyta</taxon>
        <taxon>core chlorophytes</taxon>
        <taxon>Chlorophyceae</taxon>
        <taxon>CS clade</taxon>
        <taxon>Chlamydomonadales</taxon>
        <taxon>Dunaliellaceae</taxon>
        <taxon>Dunaliella</taxon>
    </lineage>
</organism>
<sequence>MSQTLFLSRGGSVAVGNHAARRCRHSSVRAQTSNPPSPLAPSSLLPSSQHRALSQRHHGQRRGGRERLYVAAAGGNLGPSEEQEMPDAMTPERAREVLQVSASSSFEEILAQKQKQLNRVGGDQEKAMEVEAAYDLLFMQSMKKRLSGELEVSTGVRYADVPIPPKRTFQQRSGQQAGMGASSGASPQRPSWLPSLPSTGGGRGGGSSSAGQGLGVQVAAPRDTNLAATQAAVFAGLGAWGIVQAVLESPEAQQSETAGLQVALALGYAIYSLKENKRMPLGKAAGLSLACLTVGALVGNGVEAWLRVDIVPIGVSVMAGSMLCMWRLSRVGLVCVSDMSACWRDDWLICFEQLIRNEPGGI</sequence>
<feature type="compositionally biased region" description="Low complexity" evidence="1">
    <location>
        <begin position="170"/>
        <end position="186"/>
    </location>
</feature>
<proteinExistence type="predicted"/>
<name>A0A7S3QRH0_DUNTE</name>
<protein>
    <submittedName>
        <fullName evidence="2">Uncharacterized protein</fullName>
    </submittedName>
</protein>
<gene>
    <name evidence="2" type="ORF">DTER00134_LOCUS5580</name>
</gene>
<feature type="compositionally biased region" description="Gly residues" evidence="1">
    <location>
        <begin position="199"/>
        <end position="214"/>
    </location>
</feature>
<reference evidence="2" key="1">
    <citation type="submission" date="2021-01" db="EMBL/GenBank/DDBJ databases">
        <authorList>
            <person name="Corre E."/>
            <person name="Pelletier E."/>
            <person name="Niang G."/>
            <person name="Scheremetjew M."/>
            <person name="Finn R."/>
            <person name="Kale V."/>
            <person name="Holt S."/>
            <person name="Cochrane G."/>
            <person name="Meng A."/>
            <person name="Brown T."/>
            <person name="Cohen L."/>
        </authorList>
    </citation>
    <scope>NUCLEOTIDE SEQUENCE</scope>
    <source>
        <strain evidence="2">CCMP1320</strain>
    </source>
</reference>
<feature type="compositionally biased region" description="Basic residues" evidence="1">
    <location>
        <begin position="53"/>
        <end position="62"/>
    </location>
</feature>
<dbReference type="InterPro" id="IPR021788">
    <property type="entry name" value="CPP1-like"/>
</dbReference>
<evidence type="ECO:0000256" key="1">
    <source>
        <dbReference type="SAM" id="MobiDB-lite"/>
    </source>
</evidence>
<dbReference type="EMBL" id="HBIP01010041">
    <property type="protein sequence ID" value="CAE0490507.1"/>
    <property type="molecule type" value="Transcribed_RNA"/>
</dbReference>
<dbReference type="GO" id="GO:0031969">
    <property type="term" value="C:chloroplast membrane"/>
    <property type="evidence" value="ECO:0007669"/>
    <property type="project" value="TreeGrafter"/>
</dbReference>
<dbReference type="PANTHER" id="PTHR33372:SF2">
    <property type="entry name" value="PROTEIN CHAPERONE-LIKE PROTEIN OF POR1, CHLOROPLASTIC"/>
    <property type="match status" value="1"/>
</dbReference>
<dbReference type="PANTHER" id="PTHR33372">
    <property type="match status" value="1"/>
</dbReference>
<dbReference type="Pfam" id="PF11833">
    <property type="entry name" value="CPP1-like"/>
    <property type="match status" value="1"/>
</dbReference>
<dbReference type="AlphaFoldDB" id="A0A7S3QRH0"/>
<feature type="region of interest" description="Disordered" evidence="1">
    <location>
        <begin position="16"/>
        <end position="65"/>
    </location>
</feature>
<evidence type="ECO:0000313" key="2">
    <source>
        <dbReference type="EMBL" id="CAE0490507.1"/>
    </source>
</evidence>